<feature type="transmembrane region" description="Helical" evidence="1">
    <location>
        <begin position="141"/>
        <end position="162"/>
    </location>
</feature>
<proteinExistence type="predicted"/>
<evidence type="ECO:0000313" key="3">
    <source>
        <dbReference type="Proteomes" id="UP000799428"/>
    </source>
</evidence>
<dbReference type="OrthoDB" id="3990500at2759"/>
<protein>
    <recommendedName>
        <fullName evidence="4">FUN14-domain-containing protein</fullName>
    </recommendedName>
</protein>
<dbReference type="EMBL" id="MU005764">
    <property type="protein sequence ID" value="KAF2715076.1"/>
    <property type="molecule type" value="Genomic_DNA"/>
</dbReference>
<gene>
    <name evidence="2" type="ORF">K504DRAFT_366956</name>
</gene>
<keyword evidence="1" id="KW-0472">Membrane</keyword>
<name>A0A6G1KQA1_9PLEO</name>
<accession>A0A6G1KQA1</accession>
<evidence type="ECO:0008006" key="4">
    <source>
        <dbReference type="Google" id="ProtNLM"/>
    </source>
</evidence>
<evidence type="ECO:0000256" key="1">
    <source>
        <dbReference type="SAM" id="Phobius"/>
    </source>
</evidence>
<organism evidence="2 3">
    <name type="scientific">Pleomassaria siparia CBS 279.74</name>
    <dbReference type="NCBI Taxonomy" id="1314801"/>
    <lineage>
        <taxon>Eukaryota</taxon>
        <taxon>Fungi</taxon>
        <taxon>Dikarya</taxon>
        <taxon>Ascomycota</taxon>
        <taxon>Pezizomycotina</taxon>
        <taxon>Dothideomycetes</taxon>
        <taxon>Pleosporomycetidae</taxon>
        <taxon>Pleosporales</taxon>
        <taxon>Pleomassariaceae</taxon>
        <taxon>Pleomassaria</taxon>
    </lineage>
</organism>
<dbReference type="AlphaFoldDB" id="A0A6G1KQA1"/>
<evidence type="ECO:0000313" key="2">
    <source>
        <dbReference type="EMBL" id="KAF2715076.1"/>
    </source>
</evidence>
<sequence length="164" mass="17807">MAYLLPGLGRGLLISTPLILSAPLLMRNFKRPILCEGPDPYTKIVSDLKNTYAREAKVPVVQQSGALNPKAIRQISLGSILGVIGGLGISVFSKPLALLIGLVIVCVQLADMNKLLESRGIRVIPYSFLQRRVKQANVRSLILDNMAFKLTFGTTFALASFAQL</sequence>
<keyword evidence="3" id="KW-1185">Reference proteome</keyword>
<dbReference type="Proteomes" id="UP000799428">
    <property type="component" value="Unassembled WGS sequence"/>
</dbReference>
<keyword evidence="1" id="KW-0812">Transmembrane</keyword>
<keyword evidence="1" id="KW-1133">Transmembrane helix</keyword>
<reference evidence="2" key="1">
    <citation type="journal article" date="2020" name="Stud. Mycol.">
        <title>101 Dothideomycetes genomes: a test case for predicting lifestyles and emergence of pathogens.</title>
        <authorList>
            <person name="Haridas S."/>
            <person name="Albert R."/>
            <person name="Binder M."/>
            <person name="Bloem J."/>
            <person name="Labutti K."/>
            <person name="Salamov A."/>
            <person name="Andreopoulos B."/>
            <person name="Baker S."/>
            <person name="Barry K."/>
            <person name="Bills G."/>
            <person name="Bluhm B."/>
            <person name="Cannon C."/>
            <person name="Castanera R."/>
            <person name="Culley D."/>
            <person name="Daum C."/>
            <person name="Ezra D."/>
            <person name="Gonzalez J."/>
            <person name="Henrissat B."/>
            <person name="Kuo A."/>
            <person name="Liang C."/>
            <person name="Lipzen A."/>
            <person name="Lutzoni F."/>
            <person name="Magnuson J."/>
            <person name="Mondo S."/>
            <person name="Nolan M."/>
            <person name="Ohm R."/>
            <person name="Pangilinan J."/>
            <person name="Park H.-J."/>
            <person name="Ramirez L."/>
            <person name="Alfaro M."/>
            <person name="Sun H."/>
            <person name="Tritt A."/>
            <person name="Yoshinaga Y."/>
            <person name="Zwiers L.-H."/>
            <person name="Turgeon B."/>
            <person name="Goodwin S."/>
            <person name="Spatafora J."/>
            <person name="Crous P."/>
            <person name="Grigoriev I."/>
        </authorList>
    </citation>
    <scope>NUCLEOTIDE SEQUENCE</scope>
    <source>
        <strain evidence="2">CBS 279.74</strain>
    </source>
</reference>